<sequence length="81" mass="8890">MVWSGDYINPQLLDAYSTFPFLPPTIPTALTIASLSVVQGACTLCTTLPQCRLPQTINAVVVSRAQYYGFYECLAWTTAIL</sequence>
<proteinExistence type="predicted"/>
<evidence type="ECO:0000313" key="2">
    <source>
        <dbReference type="Proteomes" id="UP001222325"/>
    </source>
</evidence>
<evidence type="ECO:0000313" key="1">
    <source>
        <dbReference type="EMBL" id="KAJ7097041.1"/>
    </source>
</evidence>
<accession>A0AAD6UC87</accession>
<dbReference type="EMBL" id="JARJCN010000010">
    <property type="protein sequence ID" value="KAJ7097041.1"/>
    <property type="molecule type" value="Genomic_DNA"/>
</dbReference>
<comment type="caution">
    <text evidence="1">The sequence shown here is derived from an EMBL/GenBank/DDBJ whole genome shotgun (WGS) entry which is preliminary data.</text>
</comment>
<gene>
    <name evidence="1" type="ORF">B0H15DRAFT_945720</name>
</gene>
<name>A0AAD6UC87_9AGAR</name>
<organism evidence="1 2">
    <name type="scientific">Mycena belliarum</name>
    <dbReference type="NCBI Taxonomy" id="1033014"/>
    <lineage>
        <taxon>Eukaryota</taxon>
        <taxon>Fungi</taxon>
        <taxon>Dikarya</taxon>
        <taxon>Basidiomycota</taxon>
        <taxon>Agaricomycotina</taxon>
        <taxon>Agaricomycetes</taxon>
        <taxon>Agaricomycetidae</taxon>
        <taxon>Agaricales</taxon>
        <taxon>Marasmiineae</taxon>
        <taxon>Mycenaceae</taxon>
        <taxon>Mycena</taxon>
    </lineage>
</organism>
<protein>
    <submittedName>
        <fullName evidence="1">Uncharacterized protein</fullName>
    </submittedName>
</protein>
<keyword evidence="2" id="KW-1185">Reference proteome</keyword>
<dbReference type="AlphaFoldDB" id="A0AAD6UC87"/>
<dbReference type="Proteomes" id="UP001222325">
    <property type="component" value="Unassembled WGS sequence"/>
</dbReference>
<reference evidence="1" key="1">
    <citation type="submission" date="2023-03" db="EMBL/GenBank/DDBJ databases">
        <title>Massive genome expansion in bonnet fungi (Mycena s.s.) driven by repeated elements and novel gene families across ecological guilds.</title>
        <authorList>
            <consortium name="Lawrence Berkeley National Laboratory"/>
            <person name="Harder C.B."/>
            <person name="Miyauchi S."/>
            <person name="Viragh M."/>
            <person name="Kuo A."/>
            <person name="Thoen E."/>
            <person name="Andreopoulos B."/>
            <person name="Lu D."/>
            <person name="Skrede I."/>
            <person name="Drula E."/>
            <person name="Henrissat B."/>
            <person name="Morin E."/>
            <person name="Kohler A."/>
            <person name="Barry K."/>
            <person name="LaButti K."/>
            <person name="Morin E."/>
            <person name="Salamov A."/>
            <person name="Lipzen A."/>
            <person name="Mereny Z."/>
            <person name="Hegedus B."/>
            <person name="Baldrian P."/>
            <person name="Stursova M."/>
            <person name="Weitz H."/>
            <person name="Taylor A."/>
            <person name="Grigoriev I.V."/>
            <person name="Nagy L.G."/>
            <person name="Martin F."/>
            <person name="Kauserud H."/>
        </authorList>
    </citation>
    <scope>NUCLEOTIDE SEQUENCE</scope>
    <source>
        <strain evidence="1">CBHHK173m</strain>
    </source>
</reference>